<feature type="chain" id="PRO_5004061907" evidence="1">
    <location>
        <begin position="31"/>
        <end position="110"/>
    </location>
</feature>
<dbReference type="Proteomes" id="UP000011841">
    <property type="component" value="Chromosome"/>
</dbReference>
<gene>
    <name evidence="2" type="ORF">S58_66690</name>
</gene>
<evidence type="ECO:0000256" key="1">
    <source>
        <dbReference type="SAM" id="SignalP"/>
    </source>
</evidence>
<dbReference type="EMBL" id="AP012603">
    <property type="protein sequence ID" value="BAM92636.1"/>
    <property type="molecule type" value="Genomic_DNA"/>
</dbReference>
<dbReference type="HOGENOM" id="CLU_2056882_0_0_5"/>
<evidence type="ECO:0000313" key="3">
    <source>
        <dbReference type="Proteomes" id="UP000011841"/>
    </source>
</evidence>
<protein>
    <submittedName>
        <fullName evidence="2">Uncharacterized protein</fullName>
    </submittedName>
</protein>
<feature type="signal peptide" evidence="1">
    <location>
        <begin position="1"/>
        <end position="30"/>
    </location>
</feature>
<keyword evidence="3" id="KW-1185">Reference proteome</keyword>
<evidence type="ECO:0000313" key="2">
    <source>
        <dbReference type="EMBL" id="BAM92636.1"/>
    </source>
</evidence>
<dbReference type="RefSeq" id="WP_015669714.1">
    <property type="nucleotide sequence ID" value="NC_020453.1"/>
</dbReference>
<dbReference type="AlphaFoldDB" id="M4ZGK2"/>
<dbReference type="eggNOG" id="ENOG5030XTW">
    <property type="taxonomic scope" value="Bacteria"/>
</dbReference>
<accession>M4ZGK2</accession>
<dbReference type="GeneID" id="301820954"/>
<name>M4ZGK2_9BRAD</name>
<dbReference type="KEGG" id="aol:S58_66690"/>
<keyword evidence="1" id="KW-0732">Signal</keyword>
<dbReference type="PATRIC" id="fig|1245469.3.peg.6814"/>
<organism evidence="2 3">
    <name type="scientific">Bradyrhizobium oligotrophicum S58</name>
    <dbReference type="NCBI Taxonomy" id="1245469"/>
    <lineage>
        <taxon>Bacteria</taxon>
        <taxon>Pseudomonadati</taxon>
        <taxon>Pseudomonadota</taxon>
        <taxon>Alphaproteobacteria</taxon>
        <taxon>Hyphomicrobiales</taxon>
        <taxon>Nitrobacteraceae</taxon>
        <taxon>Bradyrhizobium</taxon>
    </lineage>
</organism>
<sequence length="110" mass="11437">MVSLKTSLAGGVAALAVTATLFAGAAPAQAHDGRNAALIGGLVAGALIGGALASASEAQAYEHAPVYRSHYRDAAYDGYGYEGYRYVPAHRYRDCDHGGYGRVSGWDDEE</sequence>
<proteinExistence type="predicted"/>
<reference evidence="2 3" key="1">
    <citation type="journal article" date="2013" name="Appl. Environ. Microbiol.">
        <title>Genome analysis suggests that the soil oligotrophic bacterium Agromonas oligotrophica (Bradyrhizobium oligotrophicum) is a nitrogen-fixing symbiont of Aeschynomene indica.</title>
        <authorList>
            <person name="Okubo T."/>
            <person name="Fukushima S."/>
            <person name="Itakura M."/>
            <person name="Oshima K."/>
            <person name="Longtonglang A."/>
            <person name="Teaumroong N."/>
            <person name="Mitsui H."/>
            <person name="Hattori M."/>
            <person name="Hattori R."/>
            <person name="Hattori T."/>
            <person name="Minamisawa K."/>
        </authorList>
    </citation>
    <scope>NUCLEOTIDE SEQUENCE [LARGE SCALE GENOMIC DNA]</scope>
    <source>
        <strain evidence="2 3">S58</strain>
    </source>
</reference>